<evidence type="ECO:0000313" key="5">
    <source>
        <dbReference type="EMBL" id="RAI02085.1"/>
    </source>
</evidence>
<dbReference type="OrthoDB" id="7834120at2"/>
<organism evidence="5 6">
    <name type="scientific">Acuticoccus sediminis</name>
    <dbReference type="NCBI Taxonomy" id="2184697"/>
    <lineage>
        <taxon>Bacteria</taxon>
        <taxon>Pseudomonadati</taxon>
        <taxon>Pseudomonadota</taxon>
        <taxon>Alphaproteobacteria</taxon>
        <taxon>Hyphomicrobiales</taxon>
        <taxon>Amorphaceae</taxon>
        <taxon>Acuticoccus</taxon>
    </lineage>
</organism>
<dbReference type="SUPFAM" id="SSF46785">
    <property type="entry name" value="Winged helix' DNA-binding domain"/>
    <property type="match status" value="1"/>
</dbReference>
<dbReference type="GO" id="GO:0003677">
    <property type="term" value="F:DNA binding"/>
    <property type="evidence" value="ECO:0007669"/>
    <property type="project" value="UniProtKB-KW"/>
</dbReference>
<dbReference type="EMBL" id="QHHQ01000002">
    <property type="protein sequence ID" value="RAI02085.1"/>
    <property type="molecule type" value="Genomic_DNA"/>
</dbReference>
<dbReference type="AlphaFoldDB" id="A0A8B2NQB7"/>
<dbReference type="SMART" id="SM00895">
    <property type="entry name" value="FCD"/>
    <property type="match status" value="1"/>
</dbReference>
<evidence type="ECO:0000256" key="3">
    <source>
        <dbReference type="ARBA" id="ARBA00023163"/>
    </source>
</evidence>
<dbReference type="Gene3D" id="1.20.120.530">
    <property type="entry name" value="GntR ligand-binding domain-like"/>
    <property type="match status" value="1"/>
</dbReference>
<dbReference type="PANTHER" id="PTHR43537">
    <property type="entry name" value="TRANSCRIPTIONAL REGULATOR, GNTR FAMILY"/>
    <property type="match status" value="1"/>
</dbReference>
<dbReference type="Pfam" id="PF00392">
    <property type="entry name" value="GntR"/>
    <property type="match status" value="1"/>
</dbReference>
<evidence type="ECO:0000259" key="4">
    <source>
        <dbReference type="PROSITE" id="PS50949"/>
    </source>
</evidence>
<sequence>MTISGALSPIGEVAADIEPAEDDGARTLGDRVYGQLLDAIMTGEIPLGAKIREIELAQRFGVSRGPLREAIRRLEERRIVVRTAHVGARVNELTSQALLELFYVREAMEGMAARLASERMSDREIAELGALLEHHAEVVERSDIYEQPSSDRDFHYLIAKGARNDLIEGLLCRDLYQLLRIYRFKHSAQPGRAQRALLEHQRIAGAIADRDGDLSEILMRRHIRAARLNLEKLINEGRATAAPGTETSGRLT</sequence>
<protein>
    <submittedName>
        <fullName evidence="5">GntR family transcriptional regulator</fullName>
    </submittedName>
</protein>
<keyword evidence="3" id="KW-0804">Transcription</keyword>
<keyword evidence="2" id="KW-0238">DNA-binding</keyword>
<evidence type="ECO:0000256" key="1">
    <source>
        <dbReference type="ARBA" id="ARBA00023015"/>
    </source>
</evidence>
<name>A0A8B2NQB7_9HYPH</name>
<comment type="caution">
    <text evidence="5">The sequence shown here is derived from an EMBL/GenBank/DDBJ whole genome shotgun (WGS) entry which is preliminary data.</text>
</comment>
<keyword evidence="1" id="KW-0805">Transcription regulation</keyword>
<accession>A0A8B2NQB7</accession>
<dbReference type="InterPro" id="IPR011711">
    <property type="entry name" value="GntR_C"/>
</dbReference>
<dbReference type="SMART" id="SM00345">
    <property type="entry name" value="HTH_GNTR"/>
    <property type="match status" value="1"/>
</dbReference>
<evidence type="ECO:0000313" key="6">
    <source>
        <dbReference type="Proteomes" id="UP000249590"/>
    </source>
</evidence>
<evidence type="ECO:0000256" key="2">
    <source>
        <dbReference type="ARBA" id="ARBA00023125"/>
    </source>
</evidence>
<dbReference type="InterPro" id="IPR036390">
    <property type="entry name" value="WH_DNA-bd_sf"/>
</dbReference>
<dbReference type="Gene3D" id="1.10.10.10">
    <property type="entry name" value="Winged helix-like DNA-binding domain superfamily/Winged helix DNA-binding domain"/>
    <property type="match status" value="1"/>
</dbReference>
<reference evidence="5 6" key="1">
    <citation type="submission" date="2018-05" db="EMBL/GenBank/DDBJ databases">
        <title>Acuticoccus sediminis sp. nov., isolated from deep-sea sediment of Indian Ocean.</title>
        <authorList>
            <person name="Liu X."/>
            <person name="Lai Q."/>
            <person name="Du Y."/>
            <person name="Sun F."/>
            <person name="Zhang X."/>
            <person name="Wang S."/>
            <person name="Shao Z."/>
        </authorList>
    </citation>
    <scope>NUCLEOTIDE SEQUENCE [LARGE SCALE GENOMIC DNA]</scope>
    <source>
        <strain evidence="5 6">PTG4-2</strain>
    </source>
</reference>
<proteinExistence type="predicted"/>
<dbReference type="CDD" id="cd07377">
    <property type="entry name" value="WHTH_GntR"/>
    <property type="match status" value="1"/>
</dbReference>
<gene>
    <name evidence="5" type="ORF">DLJ53_11975</name>
</gene>
<dbReference type="Pfam" id="PF07729">
    <property type="entry name" value="FCD"/>
    <property type="match status" value="1"/>
</dbReference>
<dbReference type="InterPro" id="IPR036388">
    <property type="entry name" value="WH-like_DNA-bd_sf"/>
</dbReference>
<dbReference type="SUPFAM" id="SSF48008">
    <property type="entry name" value="GntR ligand-binding domain-like"/>
    <property type="match status" value="1"/>
</dbReference>
<dbReference type="PANTHER" id="PTHR43537:SF49">
    <property type="entry name" value="TRANSCRIPTIONAL REGULATORY PROTEIN"/>
    <property type="match status" value="1"/>
</dbReference>
<dbReference type="GO" id="GO:0003700">
    <property type="term" value="F:DNA-binding transcription factor activity"/>
    <property type="evidence" value="ECO:0007669"/>
    <property type="project" value="InterPro"/>
</dbReference>
<dbReference type="InterPro" id="IPR008920">
    <property type="entry name" value="TF_FadR/GntR_C"/>
</dbReference>
<feature type="domain" description="HTH gntR-type" evidence="4">
    <location>
        <begin position="26"/>
        <end position="93"/>
    </location>
</feature>
<keyword evidence="6" id="KW-1185">Reference proteome</keyword>
<dbReference type="Proteomes" id="UP000249590">
    <property type="component" value="Unassembled WGS sequence"/>
</dbReference>
<dbReference type="PROSITE" id="PS50949">
    <property type="entry name" value="HTH_GNTR"/>
    <property type="match status" value="1"/>
</dbReference>
<dbReference type="RefSeq" id="WP_111345407.1">
    <property type="nucleotide sequence ID" value="NZ_QHHQ01000002.1"/>
</dbReference>
<dbReference type="InterPro" id="IPR000524">
    <property type="entry name" value="Tscrpt_reg_HTH_GntR"/>
</dbReference>